<reference evidence="1" key="1">
    <citation type="submission" date="2021-08" db="EMBL/GenBank/DDBJ databases">
        <title>The first chromosome-level gecko genome reveals the dynamic sex chromosomes of Neotropical dwarf geckos (Sphaerodactylidae: Sphaerodactylus).</title>
        <authorList>
            <person name="Pinto B.J."/>
            <person name="Keating S.E."/>
            <person name="Gamble T."/>
        </authorList>
    </citation>
    <scope>NUCLEOTIDE SEQUENCE</scope>
    <source>
        <strain evidence="1">TG3544</strain>
    </source>
</reference>
<evidence type="ECO:0000313" key="2">
    <source>
        <dbReference type="Proteomes" id="UP000827872"/>
    </source>
</evidence>
<keyword evidence="2" id="KW-1185">Reference proteome</keyword>
<sequence>MLKSVGPLGNLTLVLIFTVFIFALVGMQGFGTYYNTTGNKCCGPAPSPLCPSGGEMCALRWHMNDFFHSFLIIFRILCGEWINTMWDCMRITQKEGWCIILFMTVLVVGNLVVLNLFIALLLSSFSSSAAEAEEYGKDPHLQLAFAHIRSGLQRAQRWLWDRCCSGPMQKLKAARKQKTVTIAIHNASQKKCVIEMKEVQENGVDDEIFRYWDKPAIDGKQEDFMPSSNKCVCVPLAEEELLSDGEESTITKIDYRNQKLNQIQISKDERESATLVHAPLHTSKADKSAKVCAMYLGPTVQECFSPMVPVPLVATVLQAGQSWHELQMTSSIFGVYFDHQGMFLGLERHSLITRECSWS</sequence>
<accession>A0ACB8FW22</accession>
<name>A0ACB8FW22_9SAUR</name>
<evidence type="ECO:0000313" key="1">
    <source>
        <dbReference type="EMBL" id="KAH8011290.1"/>
    </source>
</evidence>
<comment type="caution">
    <text evidence="1">The sequence shown here is derived from an EMBL/GenBank/DDBJ whole genome shotgun (WGS) entry which is preliminary data.</text>
</comment>
<organism evidence="1 2">
    <name type="scientific">Sphaerodactylus townsendi</name>
    <dbReference type="NCBI Taxonomy" id="933632"/>
    <lineage>
        <taxon>Eukaryota</taxon>
        <taxon>Metazoa</taxon>
        <taxon>Chordata</taxon>
        <taxon>Craniata</taxon>
        <taxon>Vertebrata</taxon>
        <taxon>Euteleostomi</taxon>
        <taxon>Lepidosauria</taxon>
        <taxon>Squamata</taxon>
        <taxon>Bifurcata</taxon>
        <taxon>Gekkota</taxon>
        <taxon>Sphaerodactylidae</taxon>
        <taxon>Sphaerodactylus</taxon>
    </lineage>
</organism>
<dbReference type="Proteomes" id="UP000827872">
    <property type="component" value="Linkage Group LG11"/>
</dbReference>
<dbReference type="EMBL" id="CM037624">
    <property type="protein sequence ID" value="KAH8011290.1"/>
    <property type="molecule type" value="Genomic_DNA"/>
</dbReference>
<protein>
    <submittedName>
        <fullName evidence="1">Uncharacterized protein</fullName>
    </submittedName>
</protein>
<proteinExistence type="predicted"/>
<gene>
    <name evidence="1" type="ORF">K3G42_021360</name>
</gene>